<dbReference type="InterPro" id="IPR028119">
    <property type="entry name" value="Snapin/Pallidin/Snn1"/>
</dbReference>
<feature type="region of interest" description="Disordered" evidence="2">
    <location>
        <begin position="146"/>
        <end position="198"/>
    </location>
</feature>
<dbReference type="GeneID" id="83215062"/>
<protein>
    <submittedName>
        <fullName evidence="3">Uncharacterized protein</fullName>
    </submittedName>
</protein>
<comment type="caution">
    <text evidence="3">The sequence shown here is derived from an EMBL/GenBank/DDBJ whole genome shotgun (WGS) entry which is preliminary data.</text>
</comment>
<proteinExistence type="predicted"/>
<feature type="coiled-coil region" evidence="1">
    <location>
        <begin position="15"/>
        <end position="101"/>
    </location>
</feature>
<organism evidence="3 4">
    <name type="scientific">Lichtheimia ornata</name>
    <dbReference type="NCBI Taxonomy" id="688661"/>
    <lineage>
        <taxon>Eukaryota</taxon>
        <taxon>Fungi</taxon>
        <taxon>Fungi incertae sedis</taxon>
        <taxon>Mucoromycota</taxon>
        <taxon>Mucoromycotina</taxon>
        <taxon>Mucoromycetes</taxon>
        <taxon>Mucorales</taxon>
        <taxon>Lichtheimiaceae</taxon>
        <taxon>Lichtheimia</taxon>
    </lineage>
</organism>
<evidence type="ECO:0000256" key="2">
    <source>
        <dbReference type="SAM" id="MobiDB-lite"/>
    </source>
</evidence>
<gene>
    <name evidence="3" type="ORF">O0I10_007654</name>
</gene>
<evidence type="ECO:0000313" key="3">
    <source>
        <dbReference type="EMBL" id="KAJ8656577.1"/>
    </source>
</evidence>
<dbReference type="EMBL" id="JARTCD010000038">
    <property type="protein sequence ID" value="KAJ8656577.1"/>
    <property type="molecule type" value="Genomic_DNA"/>
</dbReference>
<evidence type="ECO:0000313" key="4">
    <source>
        <dbReference type="Proteomes" id="UP001234581"/>
    </source>
</evidence>
<dbReference type="Proteomes" id="UP001234581">
    <property type="component" value="Unassembled WGS sequence"/>
</dbReference>
<dbReference type="RefSeq" id="XP_058341490.1">
    <property type="nucleotide sequence ID" value="XM_058487668.1"/>
</dbReference>
<name>A0AAD7UZW6_9FUNG</name>
<dbReference type="Pfam" id="PF14712">
    <property type="entry name" value="Snapin_Pallidin"/>
    <property type="match status" value="1"/>
</dbReference>
<dbReference type="AlphaFoldDB" id="A0AAD7UZW6"/>
<accession>A0AAD7UZW6</accession>
<reference evidence="3 4" key="1">
    <citation type="submission" date="2023-03" db="EMBL/GenBank/DDBJ databases">
        <title>Genome sequence of Lichtheimia ornata CBS 291.66.</title>
        <authorList>
            <person name="Mohabir J.T."/>
            <person name="Shea T.P."/>
            <person name="Kurbessoian T."/>
            <person name="Berby B."/>
            <person name="Fontaine J."/>
            <person name="Livny J."/>
            <person name="Gnirke A."/>
            <person name="Stajich J.E."/>
            <person name="Cuomo C.A."/>
        </authorList>
    </citation>
    <scope>NUCLEOTIDE SEQUENCE [LARGE SCALE GENOMIC DNA]</scope>
    <source>
        <strain evidence="3">CBS 291.66</strain>
    </source>
</reference>
<keyword evidence="1" id="KW-0175">Coiled coil</keyword>
<evidence type="ECO:0000256" key="1">
    <source>
        <dbReference type="SAM" id="Coils"/>
    </source>
</evidence>
<sequence length="198" mass="22129">MAHVAHETVLSECMSSEVISTIKRLECQLTQLRNEQFALAQLLAEAVNVNNQNEEELLKVKETMARISKYYTKLSSLRSTMASLSTHANQLQRRAETLKRVKIQHLSQIDDIRHAEQARDQAIAAKMSENTISTATRSVSEATVARKATSEKAKSSTTTNTMPVSKLKKKKAKAREVKIADESWSPSPLRKSKSSMTN</sequence>
<keyword evidence="4" id="KW-1185">Reference proteome</keyword>